<comment type="caution">
    <text evidence="1">The sequence shown here is derived from an EMBL/GenBank/DDBJ whole genome shotgun (WGS) entry which is preliminary data.</text>
</comment>
<reference evidence="2" key="1">
    <citation type="journal article" date="2019" name="Int. J. Syst. Evol. Microbiol.">
        <title>The Global Catalogue of Microorganisms (GCM) 10K type strain sequencing project: providing services to taxonomists for standard genome sequencing and annotation.</title>
        <authorList>
            <consortium name="The Broad Institute Genomics Platform"/>
            <consortium name="The Broad Institute Genome Sequencing Center for Infectious Disease"/>
            <person name="Wu L."/>
            <person name="Ma J."/>
        </authorList>
    </citation>
    <scope>NUCLEOTIDE SEQUENCE [LARGE SCALE GENOMIC DNA]</scope>
    <source>
        <strain evidence="2">CGMCC 1.10131</strain>
    </source>
</reference>
<dbReference type="RefSeq" id="WP_055732704.1">
    <property type="nucleotide sequence ID" value="NZ_BMDY01000003.1"/>
</dbReference>
<dbReference type="EMBL" id="BMDY01000003">
    <property type="protein sequence ID" value="GGA97427.1"/>
    <property type="molecule type" value="Genomic_DNA"/>
</dbReference>
<evidence type="ECO:0000313" key="1">
    <source>
        <dbReference type="EMBL" id="GGA97427.1"/>
    </source>
</evidence>
<accession>A0ABQ1HXT4</accession>
<evidence type="ECO:0008006" key="3">
    <source>
        <dbReference type="Google" id="ProtNLM"/>
    </source>
</evidence>
<keyword evidence="2" id="KW-1185">Reference proteome</keyword>
<gene>
    <name evidence="1" type="ORF">GCM10007414_08020</name>
</gene>
<dbReference type="Proteomes" id="UP000651977">
    <property type="component" value="Unassembled WGS sequence"/>
</dbReference>
<sequence>MAQAERFADERRRFYRIVYPVRLIQLLIKMLNAKVAKVAAQGRKPSEIKDAHLGQFLPMMHIGDYVFPVLDISEGGCRIQWRSSAEPLPISSKILIGRIFFNQDLAKVIEYLPKDAQEEFAALSNNCSEQGYEHQFEARICRKIDNKRDPYPQLCLQFTKATHLSARFIRQQESSLIKLFREQYIERVRARRQQLKQALQN</sequence>
<evidence type="ECO:0000313" key="2">
    <source>
        <dbReference type="Proteomes" id="UP000651977"/>
    </source>
</evidence>
<name>A0ABQ1HXT4_9ALTE</name>
<protein>
    <recommendedName>
        <fullName evidence="3">PilZ domain-containing protein</fullName>
    </recommendedName>
</protein>
<organism evidence="1 2">
    <name type="scientific">Agarivorans gilvus</name>
    <dbReference type="NCBI Taxonomy" id="680279"/>
    <lineage>
        <taxon>Bacteria</taxon>
        <taxon>Pseudomonadati</taxon>
        <taxon>Pseudomonadota</taxon>
        <taxon>Gammaproteobacteria</taxon>
        <taxon>Alteromonadales</taxon>
        <taxon>Alteromonadaceae</taxon>
        <taxon>Agarivorans</taxon>
    </lineage>
</organism>
<proteinExistence type="predicted"/>